<dbReference type="AlphaFoldDB" id="A0A0A9HJE6"/>
<protein>
    <submittedName>
        <fullName evidence="1">Uncharacterized protein</fullName>
    </submittedName>
</protein>
<proteinExistence type="predicted"/>
<organism evidence="1">
    <name type="scientific">Arundo donax</name>
    <name type="common">Giant reed</name>
    <name type="synonym">Donax arundinaceus</name>
    <dbReference type="NCBI Taxonomy" id="35708"/>
    <lineage>
        <taxon>Eukaryota</taxon>
        <taxon>Viridiplantae</taxon>
        <taxon>Streptophyta</taxon>
        <taxon>Embryophyta</taxon>
        <taxon>Tracheophyta</taxon>
        <taxon>Spermatophyta</taxon>
        <taxon>Magnoliopsida</taxon>
        <taxon>Liliopsida</taxon>
        <taxon>Poales</taxon>
        <taxon>Poaceae</taxon>
        <taxon>PACMAD clade</taxon>
        <taxon>Arundinoideae</taxon>
        <taxon>Arundineae</taxon>
        <taxon>Arundo</taxon>
    </lineage>
</organism>
<reference evidence="1" key="2">
    <citation type="journal article" date="2015" name="Data Brief">
        <title>Shoot transcriptome of the giant reed, Arundo donax.</title>
        <authorList>
            <person name="Barrero R.A."/>
            <person name="Guerrero F.D."/>
            <person name="Moolhuijzen P."/>
            <person name="Goolsby J.A."/>
            <person name="Tidwell J."/>
            <person name="Bellgard S.E."/>
            <person name="Bellgard M.I."/>
        </authorList>
    </citation>
    <scope>NUCLEOTIDE SEQUENCE</scope>
    <source>
        <tissue evidence="1">Shoot tissue taken approximately 20 cm above the soil surface</tissue>
    </source>
</reference>
<sequence>MKETKYFMLCSYLLPAEMLWMHILRIQTVSRTFHPLFLSKSMHI</sequence>
<accession>A0A0A9HJE6</accession>
<evidence type="ECO:0000313" key="1">
    <source>
        <dbReference type="EMBL" id="JAE34976.1"/>
    </source>
</evidence>
<dbReference type="EMBL" id="GBRH01162920">
    <property type="protein sequence ID" value="JAE34976.1"/>
    <property type="molecule type" value="Transcribed_RNA"/>
</dbReference>
<reference evidence="1" key="1">
    <citation type="submission" date="2014-09" db="EMBL/GenBank/DDBJ databases">
        <authorList>
            <person name="Magalhaes I.L.F."/>
            <person name="Oliveira U."/>
            <person name="Santos F.R."/>
            <person name="Vidigal T.H.D.A."/>
            <person name="Brescovit A.D."/>
            <person name="Santos A.J."/>
        </authorList>
    </citation>
    <scope>NUCLEOTIDE SEQUENCE</scope>
    <source>
        <tissue evidence="1">Shoot tissue taken approximately 20 cm above the soil surface</tissue>
    </source>
</reference>
<name>A0A0A9HJE6_ARUDO</name>